<reference evidence="3 4" key="1">
    <citation type="submission" date="2020-01" db="EMBL/GenBank/DDBJ databases">
        <authorList>
            <consortium name="DOE Joint Genome Institute"/>
            <person name="Haridas S."/>
            <person name="Albert R."/>
            <person name="Binder M."/>
            <person name="Bloem J."/>
            <person name="Labutti K."/>
            <person name="Salamov A."/>
            <person name="Andreopoulos B."/>
            <person name="Baker S.E."/>
            <person name="Barry K."/>
            <person name="Bills G."/>
            <person name="Bluhm B.H."/>
            <person name="Cannon C."/>
            <person name="Castanera R."/>
            <person name="Culley D.E."/>
            <person name="Daum C."/>
            <person name="Ezra D."/>
            <person name="Gonzalez J.B."/>
            <person name="Henrissat B."/>
            <person name="Kuo A."/>
            <person name="Liang C."/>
            <person name="Lipzen A."/>
            <person name="Lutzoni F."/>
            <person name="Magnuson J."/>
            <person name="Mondo S."/>
            <person name="Nolan M."/>
            <person name="Ohm R."/>
            <person name="Pangilinan J."/>
            <person name="Park H.-J.H."/>
            <person name="Ramirez L."/>
            <person name="Alfaro M."/>
            <person name="Sun H."/>
            <person name="Tritt A."/>
            <person name="Yoshinaga Y."/>
            <person name="Zwiers L.-H.L."/>
            <person name="Turgeon B.G."/>
            <person name="Goodwin S.B."/>
            <person name="Spatafora J.W."/>
            <person name="Crous P.W."/>
            <person name="Grigoriev I.V."/>
        </authorList>
    </citation>
    <scope>NUCLEOTIDE SEQUENCE [LARGE SCALE GENOMIC DNA]</scope>
    <source>
        <strain evidence="3 4">CBS 611.86</strain>
    </source>
</reference>
<proteinExistence type="predicted"/>
<evidence type="ECO:0000256" key="1">
    <source>
        <dbReference type="SAM" id="MobiDB-lite"/>
    </source>
</evidence>
<evidence type="ECO:0000256" key="2">
    <source>
        <dbReference type="SAM" id="SignalP"/>
    </source>
</evidence>
<keyword evidence="4" id="KW-1185">Reference proteome</keyword>
<dbReference type="OrthoDB" id="4776947at2759"/>
<feature type="region of interest" description="Disordered" evidence="1">
    <location>
        <begin position="120"/>
        <end position="155"/>
    </location>
</feature>
<feature type="chain" id="PRO_5028797565" description="Extracellular membrane protein CFEM domain-containing protein" evidence="2">
    <location>
        <begin position="21"/>
        <end position="178"/>
    </location>
</feature>
<evidence type="ECO:0000313" key="4">
    <source>
        <dbReference type="Proteomes" id="UP000481861"/>
    </source>
</evidence>
<dbReference type="EMBL" id="JAADJZ010000009">
    <property type="protein sequence ID" value="KAF2872679.1"/>
    <property type="molecule type" value="Genomic_DNA"/>
</dbReference>
<dbReference type="AlphaFoldDB" id="A0A7C8MA56"/>
<sequence length="178" mass="16687">MFSKTALFLAFTALTQLVAAAPPPACLLGAVNQYDDPSDLSAVCGSDDATSKISKLCGDAADDALKAFADICESAGVEVSSDSPKSSTKSSGASGSASATGTVPLTAAAPYGTGNATVPATGTVVLPPGASATGGPGSPGGGPTPTGGNAPESTGAAGKLEAGVVALVAGFGLLAAAL</sequence>
<accession>A0A7C8MA56</accession>
<name>A0A7C8MA56_9PLEO</name>
<keyword evidence="2" id="KW-0732">Signal</keyword>
<feature type="region of interest" description="Disordered" evidence="1">
    <location>
        <begin position="78"/>
        <end position="99"/>
    </location>
</feature>
<organism evidence="3 4">
    <name type="scientific">Massariosphaeria phaeospora</name>
    <dbReference type="NCBI Taxonomy" id="100035"/>
    <lineage>
        <taxon>Eukaryota</taxon>
        <taxon>Fungi</taxon>
        <taxon>Dikarya</taxon>
        <taxon>Ascomycota</taxon>
        <taxon>Pezizomycotina</taxon>
        <taxon>Dothideomycetes</taxon>
        <taxon>Pleosporomycetidae</taxon>
        <taxon>Pleosporales</taxon>
        <taxon>Pleosporales incertae sedis</taxon>
        <taxon>Massariosphaeria</taxon>
    </lineage>
</organism>
<evidence type="ECO:0000313" key="3">
    <source>
        <dbReference type="EMBL" id="KAF2872679.1"/>
    </source>
</evidence>
<comment type="caution">
    <text evidence="3">The sequence shown here is derived from an EMBL/GenBank/DDBJ whole genome shotgun (WGS) entry which is preliminary data.</text>
</comment>
<protein>
    <recommendedName>
        <fullName evidence="5">Extracellular membrane protein CFEM domain-containing protein</fullName>
    </recommendedName>
</protein>
<feature type="signal peptide" evidence="2">
    <location>
        <begin position="1"/>
        <end position="20"/>
    </location>
</feature>
<evidence type="ECO:0008006" key="5">
    <source>
        <dbReference type="Google" id="ProtNLM"/>
    </source>
</evidence>
<feature type="compositionally biased region" description="Low complexity" evidence="1">
    <location>
        <begin position="80"/>
        <end position="99"/>
    </location>
</feature>
<feature type="compositionally biased region" description="Gly residues" evidence="1">
    <location>
        <begin position="132"/>
        <end position="145"/>
    </location>
</feature>
<dbReference type="Proteomes" id="UP000481861">
    <property type="component" value="Unassembled WGS sequence"/>
</dbReference>
<gene>
    <name evidence="3" type="ORF">BDV95DRAFT_594004</name>
</gene>